<evidence type="ECO:0000313" key="2">
    <source>
        <dbReference type="EMBL" id="KAJ3743632.1"/>
    </source>
</evidence>
<comment type="caution">
    <text evidence="2">The sequence shown here is derived from an EMBL/GenBank/DDBJ whole genome shotgun (WGS) entry which is preliminary data.</text>
</comment>
<dbReference type="Proteomes" id="UP001142393">
    <property type="component" value="Unassembled WGS sequence"/>
</dbReference>
<evidence type="ECO:0000313" key="3">
    <source>
        <dbReference type="Proteomes" id="UP001142393"/>
    </source>
</evidence>
<reference evidence="2 3" key="1">
    <citation type="journal article" date="2023" name="Proc. Natl. Acad. Sci. U.S.A.">
        <title>A global phylogenomic analysis of the shiitake genus Lentinula.</title>
        <authorList>
            <person name="Sierra-Patev S."/>
            <person name="Min B."/>
            <person name="Naranjo-Ortiz M."/>
            <person name="Looney B."/>
            <person name="Konkel Z."/>
            <person name="Slot J.C."/>
            <person name="Sakamoto Y."/>
            <person name="Steenwyk J.L."/>
            <person name="Rokas A."/>
            <person name="Carro J."/>
            <person name="Camarero S."/>
            <person name="Ferreira P."/>
            <person name="Molpeceres G."/>
            <person name="Ruiz-Duenas F.J."/>
            <person name="Serrano A."/>
            <person name="Henrissat B."/>
            <person name="Drula E."/>
            <person name="Hughes K.W."/>
            <person name="Mata J.L."/>
            <person name="Ishikawa N.K."/>
            <person name="Vargas-Isla R."/>
            <person name="Ushijima S."/>
            <person name="Smith C.A."/>
            <person name="Donoghue J."/>
            <person name="Ahrendt S."/>
            <person name="Andreopoulos W."/>
            <person name="He G."/>
            <person name="LaButti K."/>
            <person name="Lipzen A."/>
            <person name="Ng V."/>
            <person name="Riley R."/>
            <person name="Sandor L."/>
            <person name="Barry K."/>
            <person name="Martinez A.T."/>
            <person name="Xiao Y."/>
            <person name="Gibbons J.G."/>
            <person name="Terashima K."/>
            <person name="Grigoriev I.V."/>
            <person name="Hibbett D."/>
        </authorList>
    </citation>
    <scope>NUCLEOTIDE SEQUENCE [LARGE SCALE GENOMIC DNA]</scope>
    <source>
        <strain evidence="2 3">TFB7810</strain>
    </source>
</reference>
<organism evidence="2 3">
    <name type="scientific">Lentinula detonsa</name>
    <dbReference type="NCBI Taxonomy" id="2804962"/>
    <lineage>
        <taxon>Eukaryota</taxon>
        <taxon>Fungi</taxon>
        <taxon>Dikarya</taxon>
        <taxon>Basidiomycota</taxon>
        <taxon>Agaricomycotina</taxon>
        <taxon>Agaricomycetes</taxon>
        <taxon>Agaricomycetidae</taxon>
        <taxon>Agaricales</taxon>
        <taxon>Marasmiineae</taxon>
        <taxon>Omphalotaceae</taxon>
        <taxon>Lentinula</taxon>
    </lineage>
</organism>
<dbReference type="EMBL" id="JANVFU010000008">
    <property type="protein sequence ID" value="KAJ3743632.1"/>
    <property type="molecule type" value="Genomic_DNA"/>
</dbReference>
<feature type="region of interest" description="Disordered" evidence="1">
    <location>
        <begin position="1"/>
        <end position="51"/>
    </location>
</feature>
<gene>
    <name evidence="2" type="ORF">DFH05DRAFT_1525930</name>
</gene>
<proteinExistence type="predicted"/>
<evidence type="ECO:0000256" key="1">
    <source>
        <dbReference type="SAM" id="MobiDB-lite"/>
    </source>
</evidence>
<dbReference type="AlphaFoldDB" id="A0A9W8NZ27"/>
<protein>
    <submittedName>
        <fullName evidence="2">Uncharacterized protein</fullName>
    </submittedName>
</protein>
<name>A0A9W8NZ27_9AGAR</name>
<accession>A0A9W8NZ27</accession>
<keyword evidence="3" id="KW-1185">Reference proteome</keyword>
<feature type="compositionally biased region" description="Basic and acidic residues" evidence="1">
    <location>
        <begin position="1"/>
        <end position="10"/>
    </location>
</feature>
<sequence>MEVKVGREDMVETDGNYLPPEIDDGPTTAKNDADNPATAENDAGKPTLTHEPGITEIENQNINTGQSLRCLNRIRIPSHKATNTSEFLYREQHAKGLGEEWAKETTVAKGNLATSFALLVEVLPNEVGSECNVALMAVGLPLVPKTYDLAMKDPERWIPAIENEKSRMQEFSIFGSLQDPPLGATILNPLWVFAHKLDGMGNIIDEKA</sequence>